<dbReference type="PROSITE" id="PS51257">
    <property type="entry name" value="PROKAR_LIPOPROTEIN"/>
    <property type="match status" value="1"/>
</dbReference>
<dbReference type="AlphaFoldDB" id="A0A328C4U7"/>
<sequence>MMMNWIRQGGVGAAFALVALTGCSDAADDANVGQLSQAAVTCAATSCQAPTPYFNQALCACAPCALDAHCPGGATCDAAGQCVATLECETVSDCAAAEVCQAGVCREATGSDGEQYAGEPDPPTCDPDDPGACGVGQVCNPQTLQCETSITTCDEVPCHPELTCLRRCRPVRGLYRWL</sequence>
<gene>
    <name evidence="2" type="ORF">DL240_10530</name>
</gene>
<dbReference type="Proteomes" id="UP000249169">
    <property type="component" value="Unassembled WGS sequence"/>
</dbReference>
<dbReference type="RefSeq" id="WP_111729850.1">
    <property type="nucleotide sequence ID" value="NZ_QHKO01000004.1"/>
</dbReference>
<evidence type="ECO:0000313" key="2">
    <source>
        <dbReference type="EMBL" id="RAL22279.1"/>
    </source>
</evidence>
<comment type="caution">
    <text evidence="2">The sequence shown here is derived from an EMBL/GenBank/DDBJ whole genome shotgun (WGS) entry which is preliminary data.</text>
</comment>
<keyword evidence="1" id="KW-0732">Signal</keyword>
<reference evidence="2 3" key="1">
    <citation type="submission" date="2018-05" db="EMBL/GenBank/DDBJ databases">
        <title>Lujinxingia marina gen. nov. sp. nov., a new facultative anaerobic member of the class Deltaproteobacteria, and proposal of Lujinxingaceae fam. nov.</title>
        <authorList>
            <person name="Li C.-M."/>
        </authorList>
    </citation>
    <scope>NUCLEOTIDE SEQUENCE [LARGE SCALE GENOMIC DNA]</scope>
    <source>
        <strain evidence="2 3">B210</strain>
    </source>
</reference>
<proteinExistence type="predicted"/>
<dbReference type="OrthoDB" id="5507586at2"/>
<evidence type="ECO:0000256" key="1">
    <source>
        <dbReference type="SAM" id="SignalP"/>
    </source>
</evidence>
<feature type="signal peptide" evidence="1">
    <location>
        <begin position="1"/>
        <end position="26"/>
    </location>
</feature>
<evidence type="ECO:0000313" key="3">
    <source>
        <dbReference type="Proteomes" id="UP000249169"/>
    </source>
</evidence>
<organism evidence="2 3">
    <name type="scientific">Lujinxingia litoralis</name>
    <dbReference type="NCBI Taxonomy" id="2211119"/>
    <lineage>
        <taxon>Bacteria</taxon>
        <taxon>Deltaproteobacteria</taxon>
        <taxon>Bradymonadales</taxon>
        <taxon>Lujinxingiaceae</taxon>
        <taxon>Lujinxingia</taxon>
    </lineage>
</organism>
<keyword evidence="3" id="KW-1185">Reference proteome</keyword>
<dbReference type="EMBL" id="QHKO01000004">
    <property type="protein sequence ID" value="RAL22279.1"/>
    <property type="molecule type" value="Genomic_DNA"/>
</dbReference>
<name>A0A328C4U7_9DELT</name>
<protein>
    <submittedName>
        <fullName evidence="2">Uncharacterized protein</fullName>
    </submittedName>
</protein>
<feature type="chain" id="PRO_5016398181" evidence="1">
    <location>
        <begin position="27"/>
        <end position="178"/>
    </location>
</feature>
<accession>A0A328C4U7</accession>